<feature type="region of interest" description="RNA binding; important for wobble base 34 recognition" evidence="6">
    <location>
        <begin position="325"/>
        <end position="329"/>
    </location>
</feature>
<dbReference type="InterPro" id="IPR036511">
    <property type="entry name" value="TGT-like_sf"/>
</dbReference>
<evidence type="ECO:0000256" key="5">
    <source>
        <dbReference type="ARBA" id="ARBA00022833"/>
    </source>
</evidence>
<feature type="binding site" evidence="6">
    <location>
        <position position="243"/>
    </location>
    <ligand>
        <name>substrate</name>
    </ligand>
</feature>
<feature type="binding site" evidence="6">
    <location>
        <begin position="146"/>
        <end position="150"/>
    </location>
    <ligand>
        <name>substrate</name>
    </ligand>
</feature>
<keyword evidence="3 6" id="KW-0819">tRNA processing</keyword>
<comment type="similarity">
    <text evidence="6">Belongs to the queuine tRNA-ribosyltransferase family.</text>
</comment>
<evidence type="ECO:0000256" key="6">
    <source>
        <dbReference type="HAMAP-Rule" id="MF_03218"/>
    </source>
</evidence>
<feature type="region of interest" description="Disordered" evidence="7">
    <location>
        <begin position="1"/>
        <end position="43"/>
    </location>
</feature>
<evidence type="ECO:0000256" key="4">
    <source>
        <dbReference type="ARBA" id="ARBA00022723"/>
    </source>
</evidence>
<dbReference type="GO" id="GO:0005829">
    <property type="term" value="C:cytosol"/>
    <property type="evidence" value="ECO:0007669"/>
    <property type="project" value="TreeGrafter"/>
</dbReference>
<dbReference type="SUPFAM" id="SSF51713">
    <property type="entry name" value="tRNA-guanine transglycosylase"/>
    <property type="match status" value="1"/>
</dbReference>
<feature type="binding site" evidence="6">
    <location>
        <position position="388"/>
    </location>
    <ligand>
        <name>Zn(2+)</name>
        <dbReference type="ChEBI" id="CHEBI:29105"/>
    </ligand>
</feature>
<keyword evidence="10" id="KW-1185">Reference proteome</keyword>
<dbReference type="NCBIfam" id="TIGR00430">
    <property type="entry name" value="Q_tRNA_tgt"/>
    <property type="match status" value="1"/>
</dbReference>
<keyword evidence="4 6" id="KW-0479">Metal-binding</keyword>
<feature type="active site" description="Nucleophile" evidence="6">
    <location>
        <position position="320"/>
    </location>
</feature>
<dbReference type="GO" id="GO:0046872">
    <property type="term" value="F:metal ion binding"/>
    <property type="evidence" value="ECO:0007669"/>
    <property type="project" value="UniProtKB-KW"/>
</dbReference>
<dbReference type="OrthoDB" id="10249838at2759"/>
<dbReference type="GO" id="GO:0008479">
    <property type="term" value="F:tRNA-guanosine(34) queuine transglycosylase activity"/>
    <property type="evidence" value="ECO:0007669"/>
    <property type="project" value="UniProtKB-UniRule"/>
</dbReference>
<feature type="binding site" evidence="6">
    <location>
        <position position="363"/>
    </location>
    <ligand>
        <name>Zn(2+)</name>
        <dbReference type="ChEBI" id="CHEBI:29105"/>
    </ligand>
</feature>
<keyword evidence="5 6" id="KW-0862">Zinc</keyword>
<comment type="function">
    <text evidence="6">Catalytic subunit of the queuine tRNA-ribosyltransferase (TGT) that catalyzes the base-exchange of a guanine (G) residue with queuine (Q) at position 34 (anticodon wobble position) in tRNAs with GU(N) anticodons (tRNA-Asp, -Asn, -His and -Tyr), resulting in the hypermodified nucleoside queuosine (7-(((4,5-cis-dihydroxy-2-cyclopenten-1-yl)amino)methyl)-7-deazaguanosine). Catalysis occurs through a double-displacement mechanism. The nucleophile active site attacks the C1' of nucleotide 34 to detach the guanine base from the RNA, forming a covalent enzyme-RNA intermediate. The proton acceptor active site deprotonates the incoming queuine, allowing a nucleophilic attack on the C1' of the ribose to form the product.</text>
</comment>
<organism evidence="9 10">
    <name type="scientific">Dispira parvispora</name>
    <dbReference type="NCBI Taxonomy" id="1520584"/>
    <lineage>
        <taxon>Eukaryota</taxon>
        <taxon>Fungi</taxon>
        <taxon>Fungi incertae sedis</taxon>
        <taxon>Zoopagomycota</taxon>
        <taxon>Kickxellomycotina</taxon>
        <taxon>Dimargaritomycetes</taxon>
        <taxon>Dimargaritales</taxon>
        <taxon>Dimargaritaceae</taxon>
        <taxon>Dispira</taxon>
    </lineage>
</organism>
<comment type="cofactor">
    <cofactor evidence="6">
        <name>Zn(2+)</name>
        <dbReference type="ChEBI" id="CHEBI:29105"/>
    </cofactor>
</comment>
<accession>A0A9W8ARB5</accession>
<feature type="binding site" evidence="6">
    <location>
        <position position="358"/>
    </location>
    <ligand>
        <name>Zn(2+)</name>
        <dbReference type="ChEBI" id="CHEBI:29105"/>
    </ligand>
</feature>
<feature type="region of interest" description="RNA binding" evidence="6">
    <location>
        <begin position="301"/>
        <end position="307"/>
    </location>
</feature>
<keyword evidence="6" id="KW-0963">Cytoplasm</keyword>
<feature type="compositionally biased region" description="Low complexity" evidence="7">
    <location>
        <begin position="22"/>
        <end position="31"/>
    </location>
</feature>
<name>A0A9W8ARB5_9FUNG</name>
<gene>
    <name evidence="9" type="primary">QTRT1</name>
    <name evidence="9" type="ORF">IWQ62_005191</name>
</gene>
<evidence type="ECO:0000256" key="2">
    <source>
        <dbReference type="ARBA" id="ARBA00022679"/>
    </source>
</evidence>
<dbReference type="NCBIfam" id="TIGR00449">
    <property type="entry name" value="tgt_general"/>
    <property type="match status" value="1"/>
</dbReference>
<comment type="catalytic activity">
    <reaction evidence="6">
        <text>guanosine(34) in tRNA + queuine = queuosine(34) in tRNA + guanine</text>
        <dbReference type="Rhea" id="RHEA:16633"/>
        <dbReference type="Rhea" id="RHEA-COMP:10341"/>
        <dbReference type="Rhea" id="RHEA-COMP:18571"/>
        <dbReference type="ChEBI" id="CHEBI:16235"/>
        <dbReference type="ChEBI" id="CHEBI:17433"/>
        <dbReference type="ChEBI" id="CHEBI:74269"/>
        <dbReference type="ChEBI" id="CHEBI:194431"/>
        <dbReference type="EC" id="2.4.2.64"/>
    </reaction>
</comment>
<dbReference type="GO" id="GO:0006400">
    <property type="term" value="P:tRNA modification"/>
    <property type="evidence" value="ECO:0007669"/>
    <property type="project" value="InterPro"/>
</dbReference>
<feature type="domain" description="tRNA-guanine(15) transglycosylase-like" evidence="8">
    <location>
        <begin position="67"/>
        <end position="420"/>
    </location>
</feature>
<dbReference type="HAMAP" id="MF_00168">
    <property type="entry name" value="Q_tRNA_Tgt"/>
    <property type="match status" value="1"/>
</dbReference>
<sequence>MTRSTTRKATSPLLAPGKVSRTRTMTSSSESVPANPQSPYRPHDYPVVAHSESPALRFEVLARCSVTKARVSKLHLPHFTADTPMFMPVGTQGTMKGLTTDQLRDLDCHVILGNTYHLGNRPGQAILDQVGGLHQFMNWDRGLLTDSGGFQMVSLLKLAQITEEGVEFESPHDGTMMLLTPEKSIDLQNSIGADIIMQLDDVVSSLTTGPRVEEAMERSVRWLDRCIGAHKYPERQNLFPIIQGGLDPALRRKCLEMMIARDAPGYAIGGLSGGEEKDTFWQIVSLCTDHLPEAKPRYCMGVGYAEDLVVCAALGVDMFDCVFPTRTARFGNALTRDGGIVFKINRYQDDFGPIEEDCSCYTCRHYTRAYLATIVNKETVGCHLLSIHNIAYQMRLMRDIRTSIMEDRFPEFVKSFMKRYFVDQGKPYPEWVVNALQSVNITLATS</sequence>
<evidence type="ECO:0000313" key="10">
    <source>
        <dbReference type="Proteomes" id="UP001150925"/>
    </source>
</evidence>
<dbReference type="PANTHER" id="PTHR43530:SF1">
    <property type="entry name" value="QUEUINE TRNA-RIBOSYLTRANSFERASE CATALYTIC SUBUNIT 1"/>
    <property type="match status" value="1"/>
</dbReference>
<evidence type="ECO:0000256" key="7">
    <source>
        <dbReference type="SAM" id="MobiDB-lite"/>
    </source>
</evidence>
<dbReference type="InterPro" id="IPR004803">
    <property type="entry name" value="TGT"/>
</dbReference>
<dbReference type="InterPro" id="IPR002616">
    <property type="entry name" value="tRNA_ribo_trans-like"/>
</dbReference>
<dbReference type="EC" id="2.4.2.64" evidence="6"/>
<evidence type="ECO:0000259" key="8">
    <source>
        <dbReference type="Pfam" id="PF01702"/>
    </source>
</evidence>
<dbReference type="PANTHER" id="PTHR43530">
    <property type="entry name" value="QUEUINE TRNA-RIBOSYLTRANSFERASE CATALYTIC SUBUNIT 1"/>
    <property type="match status" value="1"/>
</dbReference>
<feature type="active site" description="Proton acceptor" evidence="6">
    <location>
        <position position="146"/>
    </location>
</feature>
<dbReference type="Pfam" id="PF01702">
    <property type="entry name" value="TGT"/>
    <property type="match status" value="1"/>
</dbReference>
<comment type="caution">
    <text evidence="9">The sequence shown here is derived from an EMBL/GenBank/DDBJ whole genome shotgun (WGS) entry which is preliminary data.</text>
</comment>
<evidence type="ECO:0000256" key="1">
    <source>
        <dbReference type="ARBA" id="ARBA00022676"/>
    </source>
</evidence>
<feature type="binding site" evidence="6">
    <location>
        <position position="270"/>
    </location>
    <ligand>
        <name>substrate</name>
    </ligand>
</feature>
<feature type="binding site" evidence="6">
    <location>
        <position position="200"/>
    </location>
    <ligand>
        <name>substrate</name>
    </ligand>
</feature>
<evidence type="ECO:0000256" key="3">
    <source>
        <dbReference type="ARBA" id="ARBA00022694"/>
    </source>
</evidence>
<dbReference type="Proteomes" id="UP001150925">
    <property type="component" value="Unassembled WGS sequence"/>
</dbReference>
<keyword evidence="2 6" id="KW-0808">Transferase</keyword>
<feature type="binding site" evidence="6">
    <location>
        <position position="360"/>
    </location>
    <ligand>
        <name>Zn(2+)</name>
        <dbReference type="ChEBI" id="CHEBI:29105"/>
    </ligand>
</feature>
<dbReference type="AlphaFoldDB" id="A0A9W8ARB5"/>
<comment type="subcellular location">
    <subcellularLocation>
        <location evidence="6">Cytoplasm</location>
    </subcellularLocation>
</comment>
<protein>
    <recommendedName>
        <fullName evidence="6">Queuine tRNA-ribosyltransferase catalytic subunit 1</fullName>
        <ecNumber evidence="6">2.4.2.64</ecNumber>
    </recommendedName>
    <alternativeName>
        <fullName evidence="6">Guanine insertion enzyme</fullName>
    </alternativeName>
    <alternativeName>
        <fullName evidence="6">tRNA-guanine transglycosylase</fullName>
    </alternativeName>
</protein>
<dbReference type="Gene3D" id="3.20.20.105">
    <property type="entry name" value="Queuine tRNA-ribosyltransferase-like"/>
    <property type="match status" value="1"/>
</dbReference>
<proteinExistence type="inferred from homology"/>
<evidence type="ECO:0000313" key="9">
    <source>
        <dbReference type="EMBL" id="KAJ1956968.1"/>
    </source>
</evidence>
<reference evidence="9" key="1">
    <citation type="submission" date="2022-07" db="EMBL/GenBank/DDBJ databases">
        <title>Phylogenomic reconstructions and comparative analyses of Kickxellomycotina fungi.</title>
        <authorList>
            <person name="Reynolds N.K."/>
            <person name="Stajich J.E."/>
            <person name="Barry K."/>
            <person name="Grigoriev I.V."/>
            <person name="Crous P."/>
            <person name="Smith M.E."/>
        </authorList>
    </citation>
    <scope>NUCLEOTIDE SEQUENCE</scope>
    <source>
        <strain evidence="9">RSA 1196</strain>
    </source>
</reference>
<dbReference type="EMBL" id="JANBPY010002027">
    <property type="protein sequence ID" value="KAJ1956968.1"/>
    <property type="molecule type" value="Genomic_DNA"/>
</dbReference>
<keyword evidence="1 6" id="KW-0328">Glycosyltransferase</keyword>
<comment type="subunit">
    <text evidence="6">Heterodimer of a catalytic subunit and an accessory subunit.</text>
</comment>